<dbReference type="Pfam" id="PF09931">
    <property type="entry name" value="Phage_phiJL001_Gp84_N"/>
    <property type="match status" value="1"/>
</dbReference>
<dbReference type="EMBL" id="JARJFB010000023">
    <property type="protein sequence ID" value="MEA0970503.1"/>
    <property type="molecule type" value="Genomic_DNA"/>
</dbReference>
<dbReference type="RefSeq" id="WP_322776406.1">
    <property type="nucleotide sequence ID" value="NZ_JARJFB010000023.1"/>
</dbReference>
<protein>
    <submittedName>
        <fullName evidence="2">Phage protein</fullName>
    </submittedName>
</protein>
<gene>
    <name evidence="2" type="ORF">Megvenef_00469</name>
</gene>
<dbReference type="InterPro" id="IPR011928">
    <property type="entry name" value="Phage_phiJL001_Gp84"/>
</dbReference>
<dbReference type="InterPro" id="IPR018964">
    <property type="entry name" value="Phage_phiJL001_Gp84_C"/>
</dbReference>
<evidence type="ECO:0000313" key="2">
    <source>
        <dbReference type="EMBL" id="MEA0970503.1"/>
    </source>
</evidence>
<feature type="domain" description="Bacteriophage phiJL001 Gp84 C-terminal" evidence="1">
    <location>
        <begin position="171"/>
        <end position="248"/>
    </location>
</feature>
<accession>A0ABU5NBE8</accession>
<proteinExistence type="predicted"/>
<organism evidence="2 3">
    <name type="scientific">Candidatus Megaera venefica</name>
    <dbReference type="NCBI Taxonomy" id="2055910"/>
    <lineage>
        <taxon>Bacteria</taxon>
        <taxon>Pseudomonadati</taxon>
        <taxon>Pseudomonadota</taxon>
        <taxon>Alphaproteobacteria</taxon>
        <taxon>Rickettsiales</taxon>
        <taxon>Rickettsiaceae</taxon>
        <taxon>Candidatus Megaera</taxon>
    </lineage>
</organism>
<dbReference type="Pfam" id="PF09356">
    <property type="entry name" value="Phage_BR0599"/>
    <property type="match status" value="1"/>
</dbReference>
<reference evidence="2 3" key="1">
    <citation type="submission" date="2023-03" db="EMBL/GenBank/DDBJ databases">
        <title>Host association and intracellularity evolved multiple times independently in the Rickettsiales.</title>
        <authorList>
            <person name="Castelli M."/>
            <person name="Nardi T."/>
            <person name="Gammuto L."/>
            <person name="Bellinzona G."/>
            <person name="Sabaneyeva E."/>
            <person name="Potekhin A."/>
            <person name="Serra V."/>
            <person name="Petroni G."/>
            <person name="Sassera D."/>
        </authorList>
    </citation>
    <scope>NUCLEOTIDE SEQUENCE [LARGE SCALE GENOMIC DNA]</scope>
    <source>
        <strain evidence="2 3">Sr 2-6</strain>
    </source>
</reference>
<dbReference type="Proteomes" id="UP001291687">
    <property type="component" value="Unassembled WGS sequence"/>
</dbReference>
<keyword evidence="3" id="KW-1185">Reference proteome</keyword>
<dbReference type="NCBIfam" id="TIGR02218">
    <property type="entry name" value="phg_TIGR02218"/>
    <property type="match status" value="1"/>
</dbReference>
<evidence type="ECO:0000259" key="1">
    <source>
        <dbReference type="Pfam" id="PF09356"/>
    </source>
</evidence>
<evidence type="ECO:0000313" key="3">
    <source>
        <dbReference type="Proteomes" id="UP001291687"/>
    </source>
</evidence>
<name>A0ABU5NBE8_9RICK</name>
<sequence>MSLKEDLIYMFDIKCKNGEEFHLTSSSVSYKIDSIDYIPNSGLNFISGEFDESARNNVCIKGVFEQDGIQKKDNLAGALVKISHLNSGKLVHFISYFCTQYLSKDLEFEMRCESEVIKYNQSLLQMFSKTCRANFGDSRCKVSIEEYAVRTEVTDFVGNLLRCAFEGFDNGYFKNGRLLAVGEENNKYEFKILSHLGNNIDIDLDTEFDFTKHKLVTLIPGCDKNYRTCCYSFNNAVNFRGEPVIPESNIIEN</sequence>
<comment type="caution">
    <text evidence="2">The sequence shown here is derived from an EMBL/GenBank/DDBJ whole genome shotgun (WGS) entry which is preliminary data.</text>
</comment>